<evidence type="ECO:0000256" key="1">
    <source>
        <dbReference type="SAM" id="Coils"/>
    </source>
</evidence>
<gene>
    <name evidence="3" type="ORF">PG999_005453</name>
</gene>
<sequence length="247" mass="27770">MPPHKPLPSLPKGRRKVRIVSPSTPLMAPQAARIAGTRDKVPRRGFPPSSYAHLLLSEDDEEDQEDQHVKQEEDERQQRDPLVTSPTPPTLECNDHQAEASKHAEIIEDIDSDREHIQIGGPTYMKLFNASQLEKKVAKLEKENIALRERIRTSLAPQAREKDRVITLLKEQNDQVNSAIRQQNQLVARIANTISLVFQEYQETVQNSGHLAAADVTATNMAAADDNSDEIKVYSQFDEDSDSGSEY</sequence>
<feature type="compositionally biased region" description="Basic and acidic residues" evidence="2">
    <location>
        <begin position="66"/>
        <end position="79"/>
    </location>
</feature>
<dbReference type="AlphaFoldDB" id="A0AAW0R273"/>
<dbReference type="EMBL" id="JAQQWP010000004">
    <property type="protein sequence ID" value="KAK8121333.1"/>
    <property type="molecule type" value="Genomic_DNA"/>
</dbReference>
<feature type="coiled-coil region" evidence="1">
    <location>
        <begin position="130"/>
        <end position="189"/>
    </location>
</feature>
<protein>
    <submittedName>
        <fullName evidence="3">Uncharacterized protein</fullName>
    </submittedName>
</protein>
<reference evidence="3 4" key="1">
    <citation type="submission" date="2023-01" db="EMBL/GenBank/DDBJ databases">
        <title>Analysis of 21 Apiospora genomes using comparative genomics revels a genus with tremendous synthesis potential of carbohydrate active enzymes and secondary metabolites.</title>
        <authorList>
            <person name="Sorensen T."/>
        </authorList>
    </citation>
    <scope>NUCLEOTIDE SEQUENCE [LARGE SCALE GENOMIC DNA]</scope>
    <source>
        <strain evidence="3 4">CBS 117206</strain>
    </source>
</reference>
<organism evidence="3 4">
    <name type="scientific">Apiospora kogelbergensis</name>
    <dbReference type="NCBI Taxonomy" id="1337665"/>
    <lineage>
        <taxon>Eukaryota</taxon>
        <taxon>Fungi</taxon>
        <taxon>Dikarya</taxon>
        <taxon>Ascomycota</taxon>
        <taxon>Pezizomycotina</taxon>
        <taxon>Sordariomycetes</taxon>
        <taxon>Xylariomycetidae</taxon>
        <taxon>Amphisphaeriales</taxon>
        <taxon>Apiosporaceae</taxon>
        <taxon>Apiospora</taxon>
    </lineage>
</organism>
<evidence type="ECO:0000313" key="4">
    <source>
        <dbReference type="Proteomes" id="UP001392437"/>
    </source>
</evidence>
<keyword evidence="1" id="KW-0175">Coiled coil</keyword>
<keyword evidence="4" id="KW-1185">Reference proteome</keyword>
<evidence type="ECO:0000313" key="3">
    <source>
        <dbReference type="EMBL" id="KAK8121333.1"/>
    </source>
</evidence>
<evidence type="ECO:0000256" key="2">
    <source>
        <dbReference type="SAM" id="MobiDB-lite"/>
    </source>
</evidence>
<comment type="caution">
    <text evidence="3">The sequence shown here is derived from an EMBL/GenBank/DDBJ whole genome shotgun (WGS) entry which is preliminary data.</text>
</comment>
<name>A0AAW0R273_9PEZI</name>
<proteinExistence type="predicted"/>
<accession>A0AAW0R273</accession>
<dbReference type="Proteomes" id="UP001392437">
    <property type="component" value="Unassembled WGS sequence"/>
</dbReference>
<feature type="region of interest" description="Disordered" evidence="2">
    <location>
        <begin position="1"/>
        <end position="101"/>
    </location>
</feature>